<dbReference type="InterPro" id="IPR036412">
    <property type="entry name" value="HAD-like_sf"/>
</dbReference>
<dbReference type="Gene3D" id="3.40.50.1000">
    <property type="entry name" value="HAD superfamily/HAD-like"/>
    <property type="match status" value="1"/>
</dbReference>
<gene>
    <name evidence="1" type="ORF">JIV24_12055</name>
</gene>
<dbReference type="SFLD" id="SFLDG01129">
    <property type="entry name" value="C1.5:_HAD__Beta-PGM__Phosphata"/>
    <property type="match status" value="1"/>
</dbReference>
<dbReference type="NCBIfam" id="TIGR02254">
    <property type="entry name" value="YjjG_YfnB"/>
    <property type="match status" value="1"/>
</dbReference>
<comment type="caution">
    <text evidence="1">The sequence shown here is derived from an EMBL/GenBank/DDBJ whole genome shotgun (WGS) entry which is preliminary data.</text>
</comment>
<keyword evidence="2" id="KW-1185">Reference proteome</keyword>
<organism evidence="1 2">
    <name type="scientific">Carboxylicivirga marina</name>
    <dbReference type="NCBI Taxonomy" id="2800988"/>
    <lineage>
        <taxon>Bacteria</taxon>
        <taxon>Pseudomonadati</taxon>
        <taxon>Bacteroidota</taxon>
        <taxon>Bacteroidia</taxon>
        <taxon>Marinilabiliales</taxon>
        <taxon>Marinilabiliaceae</taxon>
        <taxon>Carboxylicivirga</taxon>
    </lineage>
</organism>
<protein>
    <submittedName>
        <fullName evidence="1">YjjG family noncanonical pyrimidine nucleotidase</fullName>
    </submittedName>
</protein>
<dbReference type="PANTHER" id="PTHR47478">
    <property type="match status" value="1"/>
</dbReference>
<dbReference type="SFLD" id="SFLDS00003">
    <property type="entry name" value="Haloacid_Dehalogenase"/>
    <property type="match status" value="1"/>
</dbReference>
<dbReference type="RefSeq" id="WP_200465296.1">
    <property type="nucleotide sequence ID" value="NZ_JAENRR010000026.1"/>
</dbReference>
<reference evidence="1 2" key="1">
    <citation type="submission" date="2021-01" db="EMBL/GenBank/DDBJ databases">
        <title>Carboxyliciviraga sp.nov., isolated from coastal sediments.</title>
        <authorList>
            <person name="Lu D."/>
            <person name="Zhang T."/>
        </authorList>
    </citation>
    <scope>NUCLEOTIDE SEQUENCE [LARGE SCALE GENOMIC DNA]</scope>
    <source>
        <strain evidence="1 2">N1Y132</strain>
    </source>
</reference>
<evidence type="ECO:0000313" key="2">
    <source>
        <dbReference type="Proteomes" id="UP000605676"/>
    </source>
</evidence>
<dbReference type="EMBL" id="JAENRR010000026">
    <property type="protein sequence ID" value="MBK3518068.1"/>
    <property type="molecule type" value="Genomic_DNA"/>
</dbReference>
<dbReference type="NCBIfam" id="TIGR01549">
    <property type="entry name" value="HAD-SF-IA-v1"/>
    <property type="match status" value="1"/>
</dbReference>
<dbReference type="Gene3D" id="1.10.150.240">
    <property type="entry name" value="Putative phosphatase, domain 2"/>
    <property type="match status" value="1"/>
</dbReference>
<sequence length="230" mass="27231">MKKYKHLFFDLDHTLWDFEANSEATLREMFESYNLSRFFADYEDFHAKYEPHNLHLWAQYRKNRVTKKVLNVQRFYLPFAEVGFDDFSIAQKFAKDYLDISGTKTILFPNTIEVLRQLQERYQLHIITNGFKEVQNQKLQNSGLRPFFTNIYISELIGVQKPHAYFFDYAIKSSHASRKESLVIGDSLEADIKGAKKAGIDQVFFNSKKQSHDEDITFVINELRELLEFL</sequence>
<dbReference type="SFLD" id="SFLDG01135">
    <property type="entry name" value="C1.5.6:_HAD__Beta-PGM__Phospha"/>
    <property type="match status" value="1"/>
</dbReference>
<dbReference type="SUPFAM" id="SSF56784">
    <property type="entry name" value="HAD-like"/>
    <property type="match status" value="1"/>
</dbReference>
<dbReference type="InterPro" id="IPR011951">
    <property type="entry name" value="HAD-SF_hydro_IA_YjjG/PynA"/>
</dbReference>
<accession>A0ABS1HLC0</accession>
<dbReference type="InterPro" id="IPR023214">
    <property type="entry name" value="HAD_sf"/>
</dbReference>
<proteinExistence type="predicted"/>
<dbReference type="Pfam" id="PF13419">
    <property type="entry name" value="HAD_2"/>
    <property type="match status" value="1"/>
</dbReference>
<dbReference type="InterPro" id="IPR023198">
    <property type="entry name" value="PGP-like_dom2"/>
</dbReference>
<dbReference type="PANTHER" id="PTHR47478:SF1">
    <property type="entry name" value="PYRIMIDINE 5'-NUCLEOTIDASE YJJG"/>
    <property type="match status" value="1"/>
</dbReference>
<dbReference type="InterPro" id="IPR006439">
    <property type="entry name" value="HAD-SF_hydro_IA"/>
</dbReference>
<dbReference type="InterPro" id="IPR041492">
    <property type="entry name" value="HAD_2"/>
</dbReference>
<dbReference type="InterPro" id="IPR052550">
    <property type="entry name" value="Pyrimidine_5'-ntase_YjjG"/>
</dbReference>
<name>A0ABS1HLC0_9BACT</name>
<evidence type="ECO:0000313" key="1">
    <source>
        <dbReference type="EMBL" id="MBK3518068.1"/>
    </source>
</evidence>
<dbReference type="Proteomes" id="UP000605676">
    <property type="component" value="Unassembled WGS sequence"/>
</dbReference>